<keyword evidence="7" id="KW-1185">Reference proteome</keyword>
<dbReference type="InterPro" id="IPR003186">
    <property type="entry name" value="PA28_C"/>
</dbReference>
<evidence type="ECO:0000259" key="5">
    <source>
        <dbReference type="Pfam" id="PF02252"/>
    </source>
</evidence>
<dbReference type="Gene3D" id="1.20.120.180">
    <property type="entry name" value="Proteasome activator pa28, C-terminal domain"/>
    <property type="match status" value="1"/>
</dbReference>
<dbReference type="PANTHER" id="PTHR10660">
    <property type="entry name" value="PROTEASOME REGULATOR PA28"/>
    <property type="match status" value="1"/>
</dbReference>
<evidence type="ECO:0000256" key="2">
    <source>
        <dbReference type="ARBA" id="ARBA00022942"/>
    </source>
</evidence>
<dbReference type="Pfam" id="PF02251">
    <property type="entry name" value="PA28_N"/>
    <property type="match status" value="1"/>
</dbReference>
<dbReference type="PANTHER" id="PTHR10660:SF2">
    <property type="entry name" value="LD45860P"/>
    <property type="match status" value="1"/>
</dbReference>
<dbReference type="InterPro" id="IPR009077">
    <property type="entry name" value="Proteasome_activ_PA28"/>
</dbReference>
<feature type="compositionally biased region" description="Polar residues" evidence="3">
    <location>
        <begin position="99"/>
        <end position="111"/>
    </location>
</feature>
<dbReference type="InterPro" id="IPR003185">
    <property type="entry name" value="Proteasome_activ_PA28_N"/>
</dbReference>
<evidence type="ECO:0000313" key="6">
    <source>
        <dbReference type="EMBL" id="KAH9413451.1"/>
    </source>
</evidence>
<evidence type="ECO:0000256" key="3">
    <source>
        <dbReference type="SAM" id="MobiDB-lite"/>
    </source>
</evidence>
<proteinExistence type="inferred from homology"/>
<dbReference type="GO" id="GO:0000502">
    <property type="term" value="C:proteasome complex"/>
    <property type="evidence" value="ECO:0007669"/>
    <property type="project" value="UniProtKB-KW"/>
</dbReference>
<feature type="compositionally biased region" description="Polar residues" evidence="3">
    <location>
        <begin position="145"/>
        <end position="162"/>
    </location>
</feature>
<dbReference type="InterPro" id="IPR036996">
    <property type="entry name" value="PA28_N_sf"/>
</dbReference>
<accession>A0ABQ8IT01</accession>
<dbReference type="SUPFAM" id="SSF47216">
    <property type="entry name" value="Proteasome activator"/>
    <property type="match status" value="1"/>
</dbReference>
<name>A0ABQ8IT01_DERPT</name>
<reference evidence="6 7" key="2">
    <citation type="journal article" date="2022" name="Mol. Biol. Evol.">
        <title>Comparative Genomics Reveals Insights into the Divergent Evolution of Astigmatic Mites and Household Pest Adaptations.</title>
        <authorList>
            <person name="Xiong Q."/>
            <person name="Wan A.T."/>
            <person name="Liu X."/>
            <person name="Fung C.S."/>
            <person name="Xiao X."/>
            <person name="Malainual N."/>
            <person name="Hou J."/>
            <person name="Wang L."/>
            <person name="Wang M."/>
            <person name="Yang K.Y."/>
            <person name="Cui Y."/>
            <person name="Leung E.L."/>
            <person name="Nong W."/>
            <person name="Shin S.K."/>
            <person name="Au S.W."/>
            <person name="Jeong K.Y."/>
            <person name="Chew F.T."/>
            <person name="Hui J.H."/>
            <person name="Leung T.F."/>
            <person name="Tungtrongchitr A."/>
            <person name="Zhong N."/>
            <person name="Liu Z."/>
            <person name="Tsui S.K."/>
        </authorList>
    </citation>
    <scope>NUCLEOTIDE SEQUENCE [LARGE SCALE GENOMIC DNA]</scope>
    <source>
        <strain evidence="6">Derp</strain>
    </source>
</reference>
<sequence length="323" mass="37373">MSSSSSSSIETDYTTEINKFKDDIKARAEELVLKTFPRKTIELHRLLESQRFSLKNLEKIKHEINIPIPEYPYVTPVQSTPVTVDSNHHHHHHVDDSENSSATDCDSSPTSQQQQQQQQTNGPSSKKRKYLVLTEDDNRIENDQKSSSTTTSENLKNQSTPKPTDGSRVLILPYGSVRCNKHIVELIDIVKPLIRQLVEDTNLLKMWVLFLIPRIEDGNNFGVSIQEEALTEIRTVEAEATTYFDQMSHYFHSRARIITKIAKYPHVDDFRRNVAEIDEKEFLCLRLTMVELRNHYASLHDIVTKNLDKIKTPRSTNQNHQFY</sequence>
<organism evidence="6 7">
    <name type="scientific">Dermatophagoides pteronyssinus</name>
    <name type="common">European house dust mite</name>
    <dbReference type="NCBI Taxonomy" id="6956"/>
    <lineage>
        <taxon>Eukaryota</taxon>
        <taxon>Metazoa</taxon>
        <taxon>Ecdysozoa</taxon>
        <taxon>Arthropoda</taxon>
        <taxon>Chelicerata</taxon>
        <taxon>Arachnida</taxon>
        <taxon>Acari</taxon>
        <taxon>Acariformes</taxon>
        <taxon>Sarcoptiformes</taxon>
        <taxon>Astigmata</taxon>
        <taxon>Psoroptidia</taxon>
        <taxon>Analgoidea</taxon>
        <taxon>Pyroglyphidae</taxon>
        <taxon>Dermatophagoidinae</taxon>
        <taxon>Dermatophagoides</taxon>
    </lineage>
</organism>
<dbReference type="InterPro" id="IPR036252">
    <property type="entry name" value="Proteasome_activ_sf"/>
</dbReference>
<evidence type="ECO:0000256" key="1">
    <source>
        <dbReference type="ARBA" id="ARBA00005883"/>
    </source>
</evidence>
<dbReference type="EMBL" id="NJHN03000121">
    <property type="protein sequence ID" value="KAH9413451.1"/>
    <property type="molecule type" value="Genomic_DNA"/>
</dbReference>
<feature type="domain" description="Proteasome activator PA28 C-terminal" evidence="5">
    <location>
        <begin position="177"/>
        <end position="319"/>
    </location>
</feature>
<reference evidence="6 7" key="1">
    <citation type="journal article" date="2018" name="J. Allergy Clin. Immunol.">
        <title>High-quality assembly of Dermatophagoides pteronyssinus genome and transcriptome reveals a wide range of novel allergens.</title>
        <authorList>
            <person name="Liu X.Y."/>
            <person name="Yang K.Y."/>
            <person name="Wang M.Q."/>
            <person name="Kwok J.S."/>
            <person name="Zeng X."/>
            <person name="Yang Z."/>
            <person name="Xiao X.J."/>
            <person name="Lau C.P."/>
            <person name="Li Y."/>
            <person name="Huang Z.M."/>
            <person name="Ba J.G."/>
            <person name="Yim A.K."/>
            <person name="Ouyang C.Y."/>
            <person name="Ngai S.M."/>
            <person name="Chan T.F."/>
            <person name="Leung E.L."/>
            <person name="Liu L."/>
            <person name="Liu Z.G."/>
            <person name="Tsui S.K."/>
        </authorList>
    </citation>
    <scope>NUCLEOTIDE SEQUENCE [LARGE SCALE GENOMIC DNA]</scope>
    <source>
        <strain evidence="6">Derp</strain>
    </source>
</reference>
<keyword evidence="2 6" id="KW-0647">Proteasome</keyword>
<dbReference type="Gene3D" id="1.20.5.120">
    <property type="entry name" value="Proteasome activator pa28, N-terminal domain"/>
    <property type="match status" value="1"/>
</dbReference>
<feature type="region of interest" description="Disordered" evidence="3">
    <location>
        <begin position="79"/>
        <end position="167"/>
    </location>
</feature>
<protein>
    <submittedName>
        <fullName evidence="6">Proteasome activator complex subunit 3</fullName>
    </submittedName>
</protein>
<comment type="similarity">
    <text evidence="1">Belongs to the PA28 family.</text>
</comment>
<dbReference type="Pfam" id="PF02252">
    <property type="entry name" value="PA28_C"/>
    <property type="match status" value="1"/>
</dbReference>
<evidence type="ECO:0000259" key="4">
    <source>
        <dbReference type="Pfam" id="PF02251"/>
    </source>
</evidence>
<dbReference type="InterPro" id="IPR036997">
    <property type="entry name" value="PA28_C_sf"/>
</dbReference>
<feature type="domain" description="Proteasome activator PA28 N-terminal" evidence="4">
    <location>
        <begin position="13"/>
        <end position="70"/>
    </location>
</feature>
<gene>
    <name evidence="6" type="primary">PSME3_3</name>
    <name evidence="6" type="ORF">DERP_007927</name>
</gene>
<dbReference type="Proteomes" id="UP000887458">
    <property type="component" value="Unassembled WGS sequence"/>
</dbReference>
<comment type="caution">
    <text evidence="6">The sequence shown here is derived from an EMBL/GenBank/DDBJ whole genome shotgun (WGS) entry which is preliminary data.</text>
</comment>
<evidence type="ECO:0000313" key="7">
    <source>
        <dbReference type="Proteomes" id="UP000887458"/>
    </source>
</evidence>